<dbReference type="AlphaFoldDB" id="A0AAV7E5B3"/>
<reference evidence="3 4" key="1">
    <citation type="submission" date="2021-07" db="EMBL/GenBank/DDBJ databases">
        <title>The Aristolochia fimbriata genome: insights into angiosperm evolution, floral development and chemical biosynthesis.</title>
        <authorList>
            <person name="Jiao Y."/>
        </authorList>
    </citation>
    <scope>NUCLEOTIDE SEQUENCE [LARGE SCALE GENOMIC DNA]</scope>
    <source>
        <strain evidence="3">IBCAS-2021</strain>
        <tissue evidence="3">Leaf</tissue>
    </source>
</reference>
<dbReference type="PROSITE" id="PS51186">
    <property type="entry name" value="GNAT"/>
    <property type="match status" value="1"/>
</dbReference>
<comment type="caution">
    <text evidence="3">The sequence shown here is derived from an EMBL/GenBank/DDBJ whole genome shotgun (WGS) entry which is preliminary data.</text>
</comment>
<dbReference type="Pfam" id="PF00583">
    <property type="entry name" value="Acetyltransf_1"/>
    <property type="match status" value="1"/>
</dbReference>
<feature type="compositionally biased region" description="Polar residues" evidence="1">
    <location>
        <begin position="1"/>
        <end position="11"/>
    </location>
</feature>
<dbReference type="PANTHER" id="PTHR13355">
    <property type="entry name" value="GLUCOSAMINE 6-PHOSPHATE N-ACETYLTRANSFERASE"/>
    <property type="match status" value="1"/>
</dbReference>
<keyword evidence="4" id="KW-1185">Reference proteome</keyword>
<gene>
    <name evidence="3" type="ORF">H6P81_014675</name>
</gene>
<protein>
    <recommendedName>
        <fullName evidence="2">N-acetyltransferase domain-containing protein</fullName>
    </recommendedName>
</protein>
<evidence type="ECO:0000313" key="4">
    <source>
        <dbReference type="Proteomes" id="UP000825729"/>
    </source>
</evidence>
<name>A0AAV7E5B3_ARIFI</name>
<sequence>MGFSPTLSLNFPPTPHGQKQHPPPIFVSTNTSHVNLLHLQRLYRSVNLSPERFPRLDENGYVQPVGLDKLRISVSNSSVVVSVFCKRDFSEGDGGNRSEEFGLSGLIERAMPVSESNGELVGFGRAVSDNALTASIYDVMVIPHLRKMGIGRRIVNRIIRVLTNRGVYDISALCSEQERLFFAACEFGNDVLGSTTMMYTRSPSNCGEGKDLVKHAGRNLLLVPQAIGLFPSQE</sequence>
<evidence type="ECO:0000313" key="3">
    <source>
        <dbReference type="EMBL" id="KAG9443335.1"/>
    </source>
</evidence>
<dbReference type="InterPro" id="IPR000182">
    <property type="entry name" value="GNAT_dom"/>
</dbReference>
<evidence type="ECO:0000256" key="1">
    <source>
        <dbReference type="SAM" id="MobiDB-lite"/>
    </source>
</evidence>
<dbReference type="InterPro" id="IPR039143">
    <property type="entry name" value="GNPNAT1-like"/>
</dbReference>
<dbReference type="InterPro" id="IPR016181">
    <property type="entry name" value="Acyl_CoA_acyltransferase"/>
</dbReference>
<evidence type="ECO:0000259" key="2">
    <source>
        <dbReference type="PROSITE" id="PS51186"/>
    </source>
</evidence>
<organism evidence="3 4">
    <name type="scientific">Aristolochia fimbriata</name>
    <name type="common">White veined hardy Dutchman's pipe vine</name>
    <dbReference type="NCBI Taxonomy" id="158543"/>
    <lineage>
        <taxon>Eukaryota</taxon>
        <taxon>Viridiplantae</taxon>
        <taxon>Streptophyta</taxon>
        <taxon>Embryophyta</taxon>
        <taxon>Tracheophyta</taxon>
        <taxon>Spermatophyta</taxon>
        <taxon>Magnoliopsida</taxon>
        <taxon>Magnoliidae</taxon>
        <taxon>Piperales</taxon>
        <taxon>Aristolochiaceae</taxon>
        <taxon>Aristolochia</taxon>
    </lineage>
</organism>
<dbReference type="Proteomes" id="UP000825729">
    <property type="component" value="Unassembled WGS sequence"/>
</dbReference>
<dbReference type="EMBL" id="JAINDJ010000006">
    <property type="protein sequence ID" value="KAG9443335.1"/>
    <property type="molecule type" value="Genomic_DNA"/>
</dbReference>
<dbReference type="SUPFAM" id="SSF55729">
    <property type="entry name" value="Acyl-CoA N-acyltransferases (Nat)"/>
    <property type="match status" value="1"/>
</dbReference>
<accession>A0AAV7E5B3</accession>
<feature type="domain" description="N-acetyltransferase" evidence="2">
    <location>
        <begin position="68"/>
        <end position="227"/>
    </location>
</feature>
<feature type="region of interest" description="Disordered" evidence="1">
    <location>
        <begin position="1"/>
        <end position="22"/>
    </location>
</feature>
<proteinExistence type="predicted"/>
<dbReference type="Gene3D" id="3.40.630.30">
    <property type="match status" value="1"/>
</dbReference>
<dbReference type="GO" id="GO:0008080">
    <property type="term" value="F:N-acetyltransferase activity"/>
    <property type="evidence" value="ECO:0007669"/>
    <property type="project" value="TreeGrafter"/>
</dbReference>
<dbReference type="PANTHER" id="PTHR13355:SF15">
    <property type="entry name" value="GCN5-RELATED N-ACETYLTRANSFERASE 3, CHLOROPLASTIC"/>
    <property type="match status" value="1"/>
</dbReference>
<dbReference type="CDD" id="cd04301">
    <property type="entry name" value="NAT_SF"/>
    <property type="match status" value="1"/>
</dbReference>